<dbReference type="EMBL" id="PKIZ01000023">
    <property type="protein sequence ID" value="PKZ40923.1"/>
    <property type="molecule type" value="Genomic_DNA"/>
</dbReference>
<dbReference type="EC" id="2.2.1.6" evidence="3"/>
<dbReference type="PANTHER" id="PTHR30239">
    <property type="entry name" value="ACETOLACTATE SYNTHASE SMALL SUBUNIT"/>
    <property type="match status" value="1"/>
</dbReference>
<dbReference type="InterPro" id="IPR045865">
    <property type="entry name" value="ACT-like_dom_sf"/>
</dbReference>
<reference evidence="5 6" key="1">
    <citation type="submission" date="2017-12" db="EMBL/GenBank/DDBJ databases">
        <title>Phylogenetic diversity of female urinary microbiome.</title>
        <authorList>
            <person name="Thomas-White K."/>
            <person name="Wolfe A.J."/>
        </authorList>
    </citation>
    <scope>NUCLEOTIDE SEQUENCE [LARGE SCALE GENOMIC DNA]</scope>
    <source>
        <strain evidence="5 6">UMB1298</strain>
    </source>
</reference>
<dbReference type="UniPathway" id="UPA00047">
    <property type="reaction ID" value="UER00055"/>
</dbReference>
<name>A0A2I1P8H5_9MICO</name>
<keyword evidence="3" id="KW-0100">Branched-chain amino acid biosynthesis</keyword>
<dbReference type="OrthoDB" id="9787365at2"/>
<keyword evidence="3" id="KW-0028">Amino-acid biosynthesis</keyword>
<dbReference type="RefSeq" id="WP_070705424.1">
    <property type="nucleotide sequence ID" value="NZ_JBHLVH010000009.1"/>
</dbReference>
<evidence type="ECO:0000256" key="2">
    <source>
        <dbReference type="ARBA" id="ARBA00048670"/>
    </source>
</evidence>
<dbReference type="NCBIfam" id="TIGR00119">
    <property type="entry name" value="acolac_sm"/>
    <property type="match status" value="1"/>
</dbReference>
<sequence length="107" mass="11637">MERHALSVTAENHPGVLTQVCGLFATREANIQYLAAGPTDQRGLSHMTIVVRAAAQLDVEDLVDHAHKVPHVTAVDVLEDVDTVVDELQAMNERAPRTVGSLTQRAF</sequence>
<comment type="subunit">
    <text evidence="1 3">Dimer of large and small chains.</text>
</comment>
<dbReference type="UniPathway" id="UPA00049">
    <property type="reaction ID" value="UER00059"/>
</dbReference>
<comment type="similarity">
    <text evidence="3">Belongs to the acetolactate synthase small subunit family.</text>
</comment>
<dbReference type="AlphaFoldDB" id="A0A2I1P8H5"/>
<dbReference type="GO" id="GO:0009099">
    <property type="term" value="P:L-valine biosynthetic process"/>
    <property type="evidence" value="ECO:0007669"/>
    <property type="project" value="UniProtKB-UniRule"/>
</dbReference>
<keyword evidence="3" id="KW-0808">Transferase</keyword>
<evidence type="ECO:0000256" key="3">
    <source>
        <dbReference type="RuleBase" id="RU368092"/>
    </source>
</evidence>
<gene>
    <name evidence="5" type="primary">ilvN</name>
    <name evidence="5" type="ORF">CYJ76_10390</name>
</gene>
<dbReference type="GO" id="GO:0009097">
    <property type="term" value="P:isoleucine biosynthetic process"/>
    <property type="evidence" value="ECO:0007669"/>
    <property type="project" value="UniProtKB-UniRule"/>
</dbReference>
<evidence type="ECO:0000313" key="5">
    <source>
        <dbReference type="EMBL" id="PKZ40923.1"/>
    </source>
</evidence>
<dbReference type="PANTHER" id="PTHR30239:SF0">
    <property type="entry name" value="ACETOLACTATE SYNTHASE SMALL SUBUNIT 1, CHLOROPLASTIC"/>
    <property type="match status" value="1"/>
</dbReference>
<comment type="pathway">
    <text evidence="3">Amino-acid biosynthesis; L-valine biosynthesis; L-valine from pyruvate: step 1/4.</text>
</comment>
<dbReference type="Pfam" id="PF22629">
    <property type="entry name" value="ACT_AHAS_ss"/>
    <property type="match status" value="1"/>
</dbReference>
<dbReference type="InterPro" id="IPR002912">
    <property type="entry name" value="ACT_dom"/>
</dbReference>
<dbReference type="GO" id="GO:1990610">
    <property type="term" value="F:acetolactate synthase regulator activity"/>
    <property type="evidence" value="ECO:0007669"/>
    <property type="project" value="UniProtKB-UniRule"/>
</dbReference>
<protein>
    <recommendedName>
        <fullName evidence="3">Acetolactate synthase small subunit</fullName>
        <shortName evidence="3">AHAS</shortName>
        <shortName evidence="3">ALS</shortName>
        <ecNumber evidence="3">2.2.1.6</ecNumber>
    </recommendedName>
    <alternativeName>
        <fullName evidence="3">Acetohydroxy-acid synthase small subunit</fullName>
    </alternativeName>
</protein>
<proteinExistence type="inferred from homology"/>
<evidence type="ECO:0000313" key="6">
    <source>
        <dbReference type="Proteomes" id="UP000234206"/>
    </source>
</evidence>
<dbReference type="Proteomes" id="UP000234206">
    <property type="component" value="Unassembled WGS sequence"/>
</dbReference>
<evidence type="ECO:0000256" key="1">
    <source>
        <dbReference type="ARBA" id="ARBA00011744"/>
    </source>
</evidence>
<organism evidence="5 6">
    <name type="scientific">Kytococcus schroeteri</name>
    <dbReference type="NCBI Taxonomy" id="138300"/>
    <lineage>
        <taxon>Bacteria</taxon>
        <taxon>Bacillati</taxon>
        <taxon>Actinomycetota</taxon>
        <taxon>Actinomycetes</taxon>
        <taxon>Micrococcales</taxon>
        <taxon>Kytococcaceae</taxon>
        <taxon>Kytococcus</taxon>
    </lineage>
</organism>
<evidence type="ECO:0000259" key="4">
    <source>
        <dbReference type="PROSITE" id="PS51671"/>
    </source>
</evidence>
<feature type="domain" description="ACT" evidence="4">
    <location>
        <begin position="5"/>
        <end position="80"/>
    </location>
</feature>
<dbReference type="SUPFAM" id="SSF55021">
    <property type="entry name" value="ACT-like"/>
    <property type="match status" value="1"/>
</dbReference>
<accession>A0A2I1P8H5</accession>
<dbReference type="InterPro" id="IPR054480">
    <property type="entry name" value="AHAS_small-like_ACT"/>
</dbReference>
<comment type="pathway">
    <text evidence="3">Amino-acid biosynthesis; L-isoleucine biosynthesis; L-isoleucine from 2-oxobutanoate: step 1/4.</text>
</comment>
<comment type="catalytic activity">
    <reaction evidence="2 3">
        <text>2 pyruvate + H(+) = (2S)-2-acetolactate + CO2</text>
        <dbReference type="Rhea" id="RHEA:25249"/>
        <dbReference type="ChEBI" id="CHEBI:15361"/>
        <dbReference type="ChEBI" id="CHEBI:15378"/>
        <dbReference type="ChEBI" id="CHEBI:16526"/>
        <dbReference type="ChEBI" id="CHEBI:58476"/>
        <dbReference type="EC" id="2.2.1.6"/>
    </reaction>
</comment>
<keyword evidence="6" id="KW-1185">Reference proteome</keyword>
<dbReference type="GO" id="GO:0003984">
    <property type="term" value="F:acetolactate synthase activity"/>
    <property type="evidence" value="ECO:0007669"/>
    <property type="project" value="UniProtKB-UniRule"/>
</dbReference>
<comment type="caution">
    <text evidence="5">The sequence shown here is derived from an EMBL/GenBank/DDBJ whole genome shotgun (WGS) entry which is preliminary data.</text>
</comment>
<dbReference type="Gene3D" id="3.30.70.260">
    <property type="match status" value="1"/>
</dbReference>
<comment type="function">
    <text evidence="3">Catalyzes the conversion of 2 pyruvate molecules into acetolactate in the first common step of the biosynthetic pathway of the branched-amino acids such as leucine, isoleucine, and valine.</text>
</comment>
<dbReference type="GO" id="GO:0005829">
    <property type="term" value="C:cytosol"/>
    <property type="evidence" value="ECO:0007669"/>
    <property type="project" value="TreeGrafter"/>
</dbReference>
<dbReference type="PROSITE" id="PS51671">
    <property type="entry name" value="ACT"/>
    <property type="match status" value="1"/>
</dbReference>
<dbReference type="InterPro" id="IPR004789">
    <property type="entry name" value="Acetalactate_synth_ssu"/>
</dbReference>